<evidence type="ECO:0000256" key="4">
    <source>
        <dbReference type="ARBA" id="ARBA00022490"/>
    </source>
</evidence>
<feature type="compositionally biased region" description="Low complexity" evidence="10">
    <location>
        <begin position="1"/>
        <end position="45"/>
    </location>
</feature>
<comment type="subcellular location">
    <subcellularLocation>
        <location evidence="2">Cytoplasm</location>
        <location evidence="2">Perinuclear region</location>
    </subcellularLocation>
    <subcellularLocation>
        <location evidence="1">Nucleus</location>
    </subcellularLocation>
</comment>
<keyword evidence="5" id="KW-0227">DNA damage</keyword>
<feature type="region of interest" description="Disordered" evidence="10">
    <location>
        <begin position="1"/>
        <end position="161"/>
    </location>
</feature>
<feature type="compositionally biased region" description="Basic and acidic residues" evidence="10">
    <location>
        <begin position="107"/>
        <end position="116"/>
    </location>
</feature>
<sequence>MARTKASVGAKVSSGKSSKARCSAAPPPSSAASSSNGEKSSRSYSGGNSVCPRETPKWQKPITNFFITNQNPQSQSDESDAEDASASSSKPKPKRNIIESDDEDEQTEKPINKELDETIELEPLTGEDSHKIDEYYATKDKGKGKGKKTANKENLDGNVKRNSVKRDLDEVIFDEDSEHVTKKIKVN</sequence>
<evidence type="ECO:0000256" key="6">
    <source>
        <dbReference type="ARBA" id="ARBA00023204"/>
    </source>
</evidence>
<evidence type="ECO:0000313" key="12">
    <source>
        <dbReference type="Proteomes" id="UP001652626"/>
    </source>
</evidence>
<dbReference type="OrthoDB" id="7479084at2759"/>
<dbReference type="OMA" id="CHKIEEY"/>
<dbReference type="Proteomes" id="UP001652626">
    <property type="component" value="Chromosome 31"/>
</dbReference>
<evidence type="ECO:0000256" key="5">
    <source>
        <dbReference type="ARBA" id="ARBA00022763"/>
    </source>
</evidence>
<keyword evidence="4" id="KW-0963">Cytoplasm</keyword>
<feature type="compositionally biased region" description="Basic and acidic residues" evidence="10">
    <location>
        <begin position="127"/>
        <end position="143"/>
    </location>
</feature>
<evidence type="ECO:0000259" key="11">
    <source>
        <dbReference type="Pfam" id="PF15715"/>
    </source>
</evidence>
<reference evidence="13" key="1">
    <citation type="submission" date="2025-08" db="UniProtKB">
        <authorList>
            <consortium name="RefSeq"/>
        </authorList>
    </citation>
    <scope>IDENTIFICATION</scope>
    <source>
        <tissue evidence="13">Whole body</tissue>
    </source>
</reference>
<evidence type="ECO:0000256" key="1">
    <source>
        <dbReference type="ARBA" id="ARBA00004123"/>
    </source>
</evidence>
<evidence type="ECO:0000256" key="7">
    <source>
        <dbReference type="ARBA" id="ARBA00023242"/>
    </source>
</evidence>
<evidence type="ECO:0000256" key="10">
    <source>
        <dbReference type="SAM" id="MobiDB-lite"/>
    </source>
</evidence>
<protein>
    <recommendedName>
        <fullName evidence="3">PCNA-associated factor</fullName>
    </recommendedName>
    <alternativeName>
        <fullName evidence="8">PCNA-associated factor of 15 kDa</fullName>
    </alternativeName>
    <alternativeName>
        <fullName evidence="9">PCNA-clamp-associated factor</fullName>
    </alternativeName>
</protein>
<keyword evidence="12" id="KW-1185">Reference proteome</keyword>
<organism evidence="12 13">
    <name type="scientific">Vanessa tameamea</name>
    <name type="common">Kamehameha butterfly</name>
    <dbReference type="NCBI Taxonomy" id="334116"/>
    <lineage>
        <taxon>Eukaryota</taxon>
        <taxon>Metazoa</taxon>
        <taxon>Ecdysozoa</taxon>
        <taxon>Arthropoda</taxon>
        <taxon>Hexapoda</taxon>
        <taxon>Insecta</taxon>
        <taxon>Pterygota</taxon>
        <taxon>Neoptera</taxon>
        <taxon>Endopterygota</taxon>
        <taxon>Lepidoptera</taxon>
        <taxon>Glossata</taxon>
        <taxon>Ditrysia</taxon>
        <taxon>Papilionoidea</taxon>
        <taxon>Nymphalidae</taxon>
        <taxon>Nymphalinae</taxon>
        <taxon>Vanessa</taxon>
    </lineage>
</organism>
<evidence type="ECO:0000256" key="2">
    <source>
        <dbReference type="ARBA" id="ARBA00004556"/>
    </source>
</evidence>
<dbReference type="Pfam" id="PF15715">
    <property type="entry name" value="PAF"/>
    <property type="match status" value="1"/>
</dbReference>
<evidence type="ECO:0000256" key="3">
    <source>
        <dbReference type="ARBA" id="ARBA00013777"/>
    </source>
</evidence>
<dbReference type="PANTHER" id="PTHR15679">
    <property type="entry name" value="PCNA-ASSOCIATED FACTOR"/>
    <property type="match status" value="1"/>
</dbReference>
<accession>A0A8B8HNI5</accession>
<keyword evidence="6" id="KW-0234">DNA repair</keyword>
<evidence type="ECO:0000313" key="13">
    <source>
        <dbReference type="RefSeq" id="XP_026486413.2"/>
    </source>
</evidence>
<evidence type="ECO:0000256" key="9">
    <source>
        <dbReference type="ARBA" id="ARBA00031186"/>
    </source>
</evidence>
<dbReference type="GeneID" id="113393637"/>
<keyword evidence="7" id="KW-0539">Nucleus</keyword>
<evidence type="ECO:0000256" key="8">
    <source>
        <dbReference type="ARBA" id="ARBA00030014"/>
    </source>
</evidence>
<proteinExistence type="predicted"/>
<dbReference type="InterPro" id="IPR031444">
    <property type="entry name" value="PCNA-AF_dom"/>
</dbReference>
<name>A0A8B8HNI5_VANTA</name>
<feature type="compositionally biased region" description="Basic and acidic residues" evidence="10">
    <location>
        <begin position="150"/>
        <end position="161"/>
    </location>
</feature>
<feature type="compositionally biased region" description="Polar residues" evidence="10">
    <location>
        <begin position="61"/>
        <end position="71"/>
    </location>
</feature>
<feature type="domain" description="PCNA-associated factor histone-like" evidence="11">
    <location>
        <begin position="1"/>
        <end position="145"/>
    </location>
</feature>
<dbReference type="InterPro" id="IPR040444">
    <property type="entry name" value="PCNA-AF"/>
</dbReference>
<gene>
    <name evidence="13" type="primary">LOC113393637</name>
</gene>
<dbReference type="RefSeq" id="XP_026486413.2">
    <property type="nucleotide sequence ID" value="XM_026630628.2"/>
</dbReference>
<dbReference type="PANTHER" id="PTHR15679:SF8">
    <property type="entry name" value="PCNA-ASSOCIATED FACTOR"/>
    <property type="match status" value="1"/>
</dbReference>